<evidence type="ECO:0000313" key="4">
    <source>
        <dbReference type="EMBL" id="KAG7408327.1"/>
    </source>
</evidence>
<feature type="compositionally biased region" description="Basic and acidic residues" evidence="1">
    <location>
        <begin position="292"/>
        <end position="301"/>
    </location>
</feature>
<evidence type="ECO:0000313" key="5">
    <source>
        <dbReference type="Proteomes" id="UP000694050"/>
    </source>
</evidence>
<protein>
    <submittedName>
        <fullName evidence="4">Chromatin remodeling protein SHL</fullName>
    </submittedName>
</protein>
<dbReference type="GO" id="GO:0003682">
    <property type="term" value="F:chromatin binding"/>
    <property type="evidence" value="ECO:0007669"/>
    <property type="project" value="InterPro"/>
</dbReference>
<reference evidence="4" key="1">
    <citation type="submission" date="2021-04" db="EMBL/GenBank/DDBJ databases">
        <title>First draft genome resource for Brassicaceae pathogens Fusarium oxysporum f. sp. raphani and Fusarium oxysporum f. sp. rapae.</title>
        <authorList>
            <person name="Asai S."/>
        </authorList>
    </citation>
    <scope>NUCLEOTIDE SEQUENCE</scope>
    <source>
        <strain evidence="4">Tf1208</strain>
    </source>
</reference>
<name>A0A8J5NW44_FUSOX</name>
<evidence type="ECO:0000313" key="3">
    <source>
        <dbReference type="EMBL" id="KAG7403812.1"/>
    </source>
</evidence>
<dbReference type="EMBL" id="JAELUQ010000009">
    <property type="protein sequence ID" value="KAG7408327.1"/>
    <property type="molecule type" value="Genomic_DNA"/>
</dbReference>
<dbReference type="AlphaFoldDB" id="A0A8J5NW44"/>
<proteinExistence type="predicted"/>
<feature type="region of interest" description="Disordered" evidence="1">
    <location>
        <begin position="29"/>
        <end position="50"/>
    </location>
</feature>
<gene>
    <name evidence="4" type="primary">SHL-0</name>
    <name evidence="3" type="synonym">SHL-1</name>
    <name evidence="4" type="ORF">Forpe1208_v012105</name>
    <name evidence="3" type="ORF">Forpe1208_v016063</name>
</gene>
<comment type="caution">
    <text evidence="4">The sequence shown here is derived from an EMBL/GenBank/DDBJ whole genome shotgun (WGS) entry which is preliminary data.</text>
</comment>
<dbReference type="Proteomes" id="UP000694050">
    <property type="component" value="Unassembled WGS sequence"/>
</dbReference>
<feature type="compositionally biased region" description="Basic and acidic residues" evidence="1">
    <location>
        <begin position="324"/>
        <end position="340"/>
    </location>
</feature>
<dbReference type="PANTHER" id="PTHR46364">
    <property type="entry name" value="OS08G0421900 PROTEIN"/>
    <property type="match status" value="1"/>
</dbReference>
<evidence type="ECO:0000259" key="2">
    <source>
        <dbReference type="PROSITE" id="PS51038"/>
    </source>
</evidence>
<sequence>MGKSKRPRSVAEEDRAECPFTICYETSPSPAEQEFRKHKKRKHYGQDDDKQAQIQISPFSPTGSFKTHDTMDLYYAVEPGKRWQGMTRYNSFVLNNVKYNRVDFVHVANERTIEQQKAQGNGKHIYKSNEYWVAFILEICASDTYHVYARVYWMYWPEDLPDSTLDGEKTVQGRQPYHGVNELIASNHMDIINVISVIGPAIVNQWNESYDEEIQDAHYWRQGYDCRNSQLSSVELVCNCQTPANPDKTLIGCTNSERRRWMHHECVAHNILIKVYEQLGTDKPHRTEGFVVKEGKPEEATRPLSPTDAEETETQPTFHVRSGKTNDEVNAKKPARENPRETVIPTPGPTPPRSVATASAKGSAKTGRKNTEDSKPYLGLFEATLQMKNGLTAWEIRDLRENVTGGDKAWTEEAHCPCGSTIDGKFNMMTT</sequence>
<evidence type="ECO:0000256" key="1">
    <source>
        <dbReference type="SAM" id="MobiDB-lite"/>
    </source>
</evidence>
<dbReference type="InterPro" id="IPR001025">
    <property type="entry name" value="BAH_dom"/>
</dbReference>
<feature type="region of interest" description="Disordered" evidence="1">
    <location>
        <begin position="292"/>
        <end position="374"/>
    </location>
</feature>
<dbReference type="EMBL" id="JAELUQ010000014">
    <property type="protein sequence ID" value="KAG7403812.1"/>
    <property type="molecule type" value="Genomic_DNA"/>
</dbReference>
<feature type="domain" description="BAH" evidence="2">
    <location>
        <begin position="97"/>
        <end position="235"/>
    </location>
</feature>
<accession>A0A8J5NW44</accession>
<organism evidence="4 5">
    <name type="scientific">Fusarium oxysporum f. sp. rapae</name>
    <dbReference type="NCBI Taxonomy" id="485398"/>
    <lineage>
        <taxon>Eukaryota</taxon>
        <taxon>Fungi</taxon>
        <taxon>Dikarya</taxon>
        <taxon>Ascomycota</taxon>
        <taxon>Pezizomycotina</taxon>
        <taxon>Sordariomycetes</taxon>
        <taxon>Hypocreomycetidae</taxon>
        <taxon>Hypocreales</taxon>
        <taxon>Nectriaceae</taxon>
        <taxon>Fusarium</taxon>
        <taxon>Fusarium oxysporum species complex</taxon>
    </lineage>
</organism>
<dbReference type="PROSITE" id="PS51038">
    <property type="entry name" value="BAH"/>
    <property type="match status" value="1"/>
</dbReference>
<dbReference type="CDD" id="cd04370">
    <property type="entry name" value="BAH"/>
    <property type="match status" value="1"/>
</dbReference>